<dbReference type="EMBL" id="CP026538">
    <property type="protein sequence ID" value="QAZ69348.1"/>
    <property type="molecule type" value="Genomic_DNA"/>
</dbReference>
<proteinExistence type="predicted"/>
<sequence>MADLKDRLLGKDVTNITLICPLDDSLLLHDGQHKLLPLFTDAIAQQRLAQLQATVREKVGAAGIAKLESLEVIVKVNHEHPSQKVKGLVPEPKGERGLYYRMPGEVSITLVQTKDGKIDKVVGETFKVPVAQLGPVLALPSKMKTTDAAFSMEFFTDTGGLKSLGVETKAIDMQQVEKLGNSGVALVSAIAASNNKINQLKQQKEELSLEMDIRELREGKRPTQ</sequence>
<organism evidence="2 3">
    <name type="scientific">Solidesulfovibrio carbinolicus</name>
    <dbReference type="NCBI Taxonomy" id="296842"/>
    <lineage>
        <taxon>Bacteria</taxon>
        <taxon>Pseudomonadati</taxon>
        <taxon>Thermodesulfobacteriota</taxon>
        <taxon>Desulfovibrionia</taxon>
        <taxon>Desulfovibrionales</taxon>
        <taxon>Desulfovibrionaceae</taxon>
        <taxon>Solidesulfovibrio</taxon>
    </lineage>
</organism>
<dbReference type="Proteomes" id="UP000293296">
    <property type="component" value="Chromosome"/>
</dbReference>
<keyword evidence="1" id="KW-0175">Coiled coil</keyword>
<dbReference type="KEGG" id="dcb:C3Y92_19735"/>
<evidence type="ECO:0000256" key="1">
    <source>
        <dbReference type="SAM" id="Coils"/>
    </source>
</evidence>
<reference evidence="2 3" key="1">
    <citation type="submission" date="2018-02" db="EMBL/GenBank/DDBJ databases">
        <title>Genome sequence of Desulfovibrio carbinolicus DSM 3852.</title>
        <authorList>
            <person name="Wilbanks E."/>
            <person name="Skennerton C.T."/>
            <person name="Orphan V.J."/>
        </authorList>
    </citation>
    <scope>NUCLEOTIDE SEQUENCE [LARGE SCALE GENOMIC DNA]</scope>
    <source>
        <strain evidence="2 3">DSM 3852</strain>
    </source>
</reference>
<evidence type="ECO:0000313" key="3">
    <source>
        <dbReference type="Proteomes" id="UP000293296"/>
    </source>
</evidence>
<accession>A0A4P6HV09</accession>
<gene>
    <name evidence="2" type="ORF">C3Y92_19735</name>
</gene>
<evidence type="ECO:0000313" key="2">
    <source>
        <dbReference type="EMBL" id="QAZ69348.1"/>
    </source>
</evidence>
<protein>
    <submittedName>
        <fullName evidence="2">Uncharacterized protein</fullName>
    </submittedName>
</protein>
<feature type="coiled-coil region" evidence="1">
    <location>
        <begin position="190"/>
        <end position="217"/>
    </location>
</feature>
<name>A0A4P6HV09_9BACT</name>
<dbReference type="AlphaFoldDB" id="A0A4P6HV09"/>
<keyword evidence="3" id="KW-1185">Reference proteome</keyword>